<dbReference type="NCBIfam" id="TIGR01256">
    <property type="entry name" value="modA"/>
    <property type="match status" value="1"/>
</dbReference>
<evidence type="ECO:0008006" key="5">
    <source>
        <dbReference type="Google" id="ProtNLM"/>
    </source>
</evidence>
<dbReference type="GO" id="GO:0015689">
    <property type="term" value="P:molybdate ion transport"/>
    <property type="evidence" value="ECO:0007669"/>
    <property type="project" value="InterPro"/>
</dbReference>
<dbReference type="PANTHER" id="PTHR30632">
    <property type="entry name" value="MOLYBDATE-BINDING PERIPLASMIC PROTEIN"/>
    <property type="match status" value="1"/>
</dbReference>
<evidence type="ECO:0000256" key="1">
    <source>
        <dbReference type="ARBA" id="ARBA00022505"/>
    </source>
</evidence>
<sequence>GISRPDDLIAQSVRRIALGDPEAVPGGVYAREYLDKEGVWDVLKSKVVPTRNVRAALRAVEAGTVDAGVVYRTDIRRSVDAVIAFDIPVGRGPRIIYPAAVSTEPPNPESAVQFFSFLQTAKAQQIFEAYGFISLLAH</sequence>
<dbReference type="EMBL" id="UINC01047837">
    <property type="protein sequence ID" value="SVB57602.1"/>
    <property type="molecule type" value="Genomic_DNA"/>
</dbReference>
<feature type="non-terminal residue" evidence="4">
    <location>
        <position position="1"/>
    </location>
</feature>
<dbReference type="FunFam" id="3.40.190.10:FF:000035">
    <property type="entry name" value="Molybdate ABC transporter substrate-binding protein"/>
    <property type="match status" value="1"/>
</dbReference>
<protein>
    <recommendedName>
        <fullName evidence="5">Molybdate ABC transporter substrate-binding protein</fullName>
    </recommendedName>
</protein>
<evidence type="ECO:0000256" key="2">
    <source>
        <dbReference type="ARBA" id="ARBA00022723"/>
    </source>
</evidence>
<dbReference type="Pfam" id="PF13531">
    <property type="entry name" value="SBP_bac_11"/>
    <property type="match status" value="1"/>
</dbReference>
<dbReference type="InterPro" id="IPR050682">
    <property type="entry name" value="ModA/WtpA"/>
</dbReference>
<reference evidence="4" key="1">
    <citation type="submission" date="2018-05" db="EMBL/GenBank/DDBJ databases">
        <authorList>
            <person name="Lanie J.A."/>
            <person name="Ng W.-L."/>
            <person name="Kazmierczak K.M."/>
            <person name="Andrzejewski T.M."/>
            <person name="Davidsen T.M."/>
            <person name="Wayne K.J."/>
            <person name="Tettelin H."/>
            <person name="Glass J.I."/>
            <person name="Rusch D."/>
            <person name="Podicherti R."/>
            <person name="Tsui H.-C.T."/>
            <person name="Winkler M.E."/>
        </authorList>
    </citation>
    <scope>NUCLEOTIDE SEQUENCE</scope>
</reference>
<dbReference type="SUPFAM" id="SSF53850">
    <property type="entry name" value="Periplasmic binding protein-like II"/>
    <property type="match status" value="1"/>
</dbReference>
<dbReference type="AlphaFoldDB" id="A0A382F4P2"/>
<dbReference type="PANTHER" id="PTHR30632:SF0">
    <property type="entry name" value="SULFATE-BINDING PROTEIN"/>
    <property type="match status" value="1"/>
</dbReference>
<keyword evidence="2" id="KW-0479">Metal-binding</keyword>
<keyword evidence="3" id="KW-0732">Signal</keyword>
<accession>A0A382F4P2</accession>
<evidence type="ECO:0000256" key="3">
    <source>
        <dbReference type="ARBA" id="ARBA00022729"/>
    </source>
</evidence>
<evidence type="ECO:0000313" key="4">
    <source>
        <dbReference type="EMBL" id="SVB57602.1"/>
    </source>
</evidence>
<organism evidence="4">
    <name type="scientific">marine metagenome</name>
    <dbReference type="NCBI Taxonomy" id="408172"/>
    <lineage>
        <taxon>unclassified sequences</taxon>
        <taxon>metagenomes</taxon>
        <taxon>ecological metagenomes</taxon>
    </lineage>
</organism>
<name>A0A382F4P2_9ZZZZ</name>
<dbReference type="GO" id="GO:0030973">
    <property type="term" value="F:molybdate ion binding"/>
    <property type="evidence" value="ECO:0007669"/>
    <property type="project" value="TreeGrafter"/>
</dbReference>
<dbReference type="Gene3D" id="3.40.190.10">
    <property type="entry name" value="Periplasmic binding protein-like II"/>
    <property type="match status" value="1"/>
</dbReference>
<dbReference type="GO" id="GO:0046872">
    <property type="term" value="F:metal ion binding"/>
    <property type="evidence" value="ECO:0007669"/>
    <property type="project" value="UniProtKB-KW"/>
</dbReference>
<keyword evidence="1" id="KW-0500">Molybdenum</keyword>
<proteinExistence type="predicted"/>
<dbReference type="InterPro" id="IPR005950">
    <property type="entry name" value="ModA"/>
</dbReference>
<gene>
    <name evidence="4" type="ORF">METZ01_LOCUS210456</name>
</gene>